<evidence type="ECO:0000256" key="1">
    <source>
        <dbReference type="PROSITE-ProRule" id="PRU00042"/>
    </source>
</evidence>
<evidence type="ECO:0000256" key="2">
    <source>
        <dbReference type="SAM" id="MobiDB-lite"/>
    </source>
</evidence>
<keyword evidence="5" id="KW-1185">Reference proteome</keyword>
<dbReference type="Pfam" id="PF26082">
    <property type="entry name" value="zf-C2H2_AcuF"/>
    <property type="match status" value="1"/>
</dbReference>
<sequence length="573" mass="63556">MDARQGTLHAATTKDTSKEESTDGEISLLVVKCLQSFGQILPLSDQPIFSTLRDEETRFKVWSGNIGAHKKGRSSLDYRLRDASHLQKQVLNLLADLAALIEDATAIVDGDKVPWDQLEEDSLTGDDGDEDGDEGIPETELGQIATDVVEVVDCLLRLSVTIRNPAPHDRFVASAATETLHYEPYDTQHVRSKFGDTVNEALAKRLGEAISRRRQYFKYRESHHTKLSSSLDSDAKDAASTVASSIPHHMKDSATNNTQPMVGVVDEDARSDAGASETSFASSAASDAKLRVPPLPQQAQKGPFECPFCFMMIAATNTISWKRHVYGDLRPYTCLSEDCQTPEHEFSRRQEWMEHEIQNHWRKFCCPCGCEETFASASACKAHVRSNHLAEVSTGQLDALVDLSARPLKVEDGMACRLCGETLFSLKQYRRHVGRHQEQLSLFALPSLGQGTEDEDESEATEDSGHENEVFEEDSGGGADSGTKRGQASADSEVMWDIVVEQTYYASDDEQPEPEQIHPDHPLLQASSYWSVSESTDFPLLLRSFGTDWSSIAAHMQTKTPVMELLPPEYGRR</sequence>
<name>A0AAJ0HXX7_9PEZI</name>
<proteinExistence type="predicted"/>
<evidence type="ECO:0000313" key="4">
    <source>
        <dbReference type="EMBL" id="KAK3364619.1"/>
    </source>
</evidence>
<reference evidence="4" key="1">
    <citation type="journal article" date="2023" name="Mol. Phylogenet. Evol.">
        <title>Genome-scale phylogeny and comparative genomics of the fungal order Sordariales.</title>
        <authorList>
            <person name="Hensen N."/>
            <person name="Bonometti L."/>
            <person name="Westerberg I."/>
            <person name="Brannstrom I.O."/>
            <person name="Guillou S."/>
            <person name="Cros-Aarteil S."/>
            <person name="Calhoun S."/>
            <person name="Haridas S."/>
            <person name="Kuo A."/>
            <person name="Mondo S."/>
            <person name="Pangilinan J."/>
            <person name="Riley R."/>
            <person name="LaButti K."/>
            <person name="Andreopoulos B."/>
            <person name="Lipzen A."/>
            <person name="Chen C."/>
            <person name="Yan M."/>
            <person name="Daum C."/>
            <person name="Ng V."/>
            <person name="Clum A."/>
            <person name="Steindorff A."/>
            <person name="Ohm R.A."/>
            <person name="Martin F."/>
            <person name="Silar P."/>
            <person name="Natvig D.O."/>
            <person name="Lalanne C."/>
            <person name="Gautier V."/>
            <person name="Ament-Velasquez S.L."/>
            <person name="Kruys A."/>
            <person name="Hutchinson M.I."/>
            <person name="Powell A.J."/>
            <person name="Barry K."/>
            <person name="Miller A.N."/>
            <person name="Grigoriev I.V."/>
            <person name="Debuchy R."/>
            <person name="Gladieux P."/>
            <person name="Hiltunen Thoren M."/>
            <person name="Johannesson H."/>
        </authorList>
    </citation>
    <scope>NUCLEOTIDE SEQUENCE</scope>
    <source>
        <strain evidence="4">CBS 955.72</strain>
    </source>
</reference>
<protein>
    <recommendedName>
        <fullName evidence="3">C2H2-type domain-containing protein</fullName>
    </recommendedName>
</protein>
<feature type="compositionally biased region" description="Acidic residues" evidence="2">
    <location>
        <begin position="452"/>
        <end position="462"/>
    </location>
</feature>
<gene>
    <name evidence="4" type="ORF">B0T25DRAFT_69838</name>
</gene>
<keyword evidence="1" id="KW-0862">Zinc</keyword>
<dbReference type="InterPro" id="IPR009057">
    <property type="entry name" value="Homeodomain-like_sf"/>
</dbReference>
<dbReference type="InterPro" id="IPR013087">
    <property type="entry name" value="Znf_C2H2_type"/>
</dbReference>
<keyword evidence="1" id="KW-0479">Metal-binding</keyword>
<reference evidence="4" key="2">
    <citation type="submission" date="2023-06" db="EMBL/GenBank/DDBJ databases">
        <authorList>
            <consortium name="Lawrence Berkeley National Laboratory"/>
            <person name="Haridas S."/>
            <person name="Hensen N."/>
            <person name="Bonometti L."/>
            <person name="Westerberg I."/>
            <person name="Brannstrom I.O."/>
            <person name="Guillou S."/>
            <person name="Cros-Aarteil S."/>
            <person name="Calhoun S."/>
            <person name="Kuo A."/>
            <person name="Mondo S."/>
            <person name="Pangilinan J."/>
            <person name="Riley R."/>
            <person name="Labutti K."/>
            <person name="Andreopoulos B."/>
            <person name="Lipzen A."/>
            <person name="Chen C."/>
            <person name="Yanf M."/>
            <person name="Daum C."/>
            <person name="Ng V."/>
            <person name="Clum A."/>
            <person name="Steindorff A."/>
            <person name="Ohm R."/>
            <person name="Martin F."/>
            <person name="Silar P."/>
            <person name="Natvig D."/>
            <person name="Lalanne C."/>
            <person name="Gautier V."/>
            <person name="Ament-Velasquez S.L."/>
            <person name="Kruys A."/>
            <person name="Hutchinson M.I."/>
            <person name="Powell A.J."/>
            <person name="Barry K."/>
            <person name="Miller A.N."/>
            <person name="Grigoriev I.V."/>
            <person name="Debuchy R."/>
            <person name="Gladieux P."/>
            <person name="Thoren M.H."/>
            <person name="Johannesson H."/>
        </authorList>
    </citation>
    <scope>NUCLEOTIDE SEQUENCE</scope>
    <source>
        <strain evidence="4">CBS 955.72</strain>
    </source>
</reference>
<dbReference type="PROSITE" id="PS00028">
    <property type="entry name" value="ZINC_FINGER_C2H2_1"/>
    <property type="match status" value="2"/>
</dbReference>
<dbReference type="EMBL" id="JAUIQD010000001">
    <property type="protein sequence ID" value="KAK3364619.1"/>
    <property type="molecule type" value="Genomic_DNA"/>
</dbReference>
<dbReference type="Proteomes" id="UP001275084">
    <property type="component" value="Unassembled WGS sequence"/>
</dbReference>
<feature type="region of interest" description="Disordered" evidence="2">
    <location>
        <begin position="118"/>
        <end position="137"/>
    </location>
</feature>
<dbReference type="SUPFAM" id="SSF46689">
    <property type="entry name" value="Homeodomain-like"/>
    <property type="match status" value="1"/>
</dbReference>
<feature type="region of interest" description="Disordered" evidence="2">
    <location>
        <begin position="444"/>
        <end position="492"/>
    </location>
</feature>
<organism evidence="4 5">
    <name type="scientific">Lasiosphaeria hispida</name>
    <dbReference type="NCBI Taxonomy" id="260671"/>
    <lineage>
        <taxon>Eukaryota</taxon>
        <taxon>Fungi</taxon>
        <taxon>Dikarya</taxon>
        <taxon>Ascomycota</taxon>
        <taxon>Pezizomycotina</taxon>
        <taxon>Sordariomycetes</taxon>
        <taxon>Sordariomycetidae</taxon>
        <taxon>Sordariales</taxon>
        <taxon>Lasiosphaeriaceae</taxon>
        <taxon>Lasiosphaeria</taxon>
    </lineage>
</organism>
<feature type="domain" description="C2H2-type" evidence="3">
    <location>
        <begin position="364"/>
        <end position="393"/>
    </location>
</feature>
<feature type="compositionally biased region" description="Low complexity" evidence="2">
    <location>
        <begin position="273"/>
        <end position="287"/>
    </location>
</feature>
<evidence type="ECO:0000313" key="5">
    <source>
        <dbReference type="Proteomes" id="UP001275084"/>
    </source>
</evidence>
<dbReference type="InterPro" id="IPR058925">
    <property type="entry name" value="zf-C2H2_AcuF"/>
</dbReference>
<evidence type="ECO:0000259" key="3">
    <source>
        <dbReference type="PROSITE" id="PS50157"/>
    </source>
</evidence>
<dbReference type="SMART" id="SM00355">
    <property type="entry name" value="ZnF_C2H2"/>
    <property type="match status" value="3"/>
</dbReference>
<comment type="caution">
    <text evidence="4">The sequence shown here is derived from an EMBL/GenBank/DDBJ whole genome shotgun (WGS) entry which is preliminary data.</text>
</comment>
<dbReference type="GO" id="GO:0008270">
    <property type="term" value="F:zinc ion binding"/>
    <property type="evidence" value="ECO:0007669"/>
    <property type="project" value="UniProtKB-KW"/>
</dbReference>
<keyword evidence="1" id="KW-0863">Zinc-finger</keyword>
<dbReference type="PANTHER" id="PTHR35391:SF7">
    <property type="entry name" value="C2H2-TYPE DOMAIN-CONTAINING PROTEIN"/>
    <property type="match status" value="1"/>
</dbReference>
<dbReference type="PROSITE" id="PS50157">
    <property type="entry name" value="ZINC_FINGER_C2H2_2"/>
    <property type="match status" value="1"/>
</dbReference>
<dbReference type="PANTHER" id="PTHR35391">
    <property type="entry name" value="C2H2-TYPE DOMAIN-CONTAINING PROTEIN-RELATED"/>
    <property type="match status" value="1"/>
</dbReference>
<feature type="region of interest" description="Disordered" evidence="2">
    <location>
        <begin position="228"/>
        <end position="291"/>
    </location>
</feature>
<dbReference type="AlphaFoldDB" id="A0AAJ0HXX7"/>
<accession>A0AAJ0HXX7</accession>